<evidence type="ECO:0000256" key="12">
    <source>
        <dbReference type="SAM" id="Phobius"/>
    </source>
</evidence>
<dbReference type="InterPro" id="IPR003599">
    <property type="entry name" value="Ig_sub"/>
</dbReference>
<dbReference type="EMBL" id="OA882467">
    <property type="protein sequence ID" value="CAD7275516.1"/>
    <property type="molecule type" value="Genomic_DNA"/>
</dbReference>
<evidence type="ECO:0000256" key="9">
    <source>
        <dbReference type="ARBA" id="ARBA00023180"/>
    </source>
</evidence>
<dbReference type="Gene3D" id="2.60.40.10">
    <property type="entry name" value="Immunoglobulins"/>
    <property type="match status" value="2"/>
</dbReference>
<keyword evidence="10" id="KW-0393">Immunoglobulin domain</keyword>
<feature type="domain" description="Ig-like" evidence="13">
    <location>
        <begin position="148"/>
        <end position="278"/>
    </location>
</feature>
<dbReference type="Proteomes" id="UP000678499">
    <property type="component" value="Unassembled WGS sequence"/>
</dbReference>
<dbReference type="InterPro" id="IPR036179">
    <property type="entry name" value="Ig-like_dom_sf"/>
</dbReference>
<dbReference type="OrthoDB" id="6412111at2759"/>
<proteinExistence type="predicted"/>
<reference evidence="14" key="1">
    <citation type="submission" date="2020-11" db="EMBL/GenBank/DDBJ databases">
        <authorList>
            <person name="Tran Van P."/>
        </authorList>
    </citation>
    <scope>NUCLEOTIDE SEQUENCE</scope>
</reference>
<evidence type="ECO:0000256" key="2">
    <source>
        <dbReference type="ARBA" id="ARBA00022692"/>
    </source>
</evidence>
<evidence type="ECO:0000256" key="4">
    <source>
        <dbReference type="ARBA" id="ARBA00022737"/>
    </source>
</evidence>
<evidence type="ECO:0000256" key="11">
    <source>
        <dbReference type="SAM" id="MobiDB-lite"/>
    </source>
</evidence>
<dbReference type="Pfam" id="PF07679">
    <property type="entry name" value="I-set"/>
    <property type="match status" value="1"/>
</dbReference>
<dbReference type="PANTHER" id="PTHR19890:SF10">
    <property type="entry name" value="FIBROBLAST GROWTH FACTOR RECEPTOR-LIKE 1"/>
    <property type="match status" value="1"/>
</dbReference>
<evidence type="ECO:0000259" key="13">
    <source>
        <dbReference type="PROSITE" id="PS50835"/>
    </source>
</evidence>
<feature type="region of interest" description="Disordered" evidence="11">
    <location>
        <begin position="435"/>
        <end position="515"/>
    </location>
</feature>
<keyword evidence="6 12" id="KW-0472">Membrane</keyword>
<evidence type="ECO:0000256" key="8">
    <source>
        <dbReference type="ARBA" id="ARBA00023170"/>
    </source>
</evidence>
<keyword evidence="7" id="KW-1015">Disulfide bond</keyword>
<organism evidence="14">
    <name type="scientific">Notodromas monacha</name>
    <dbReference type="NCBI Taxonomy" id="399045"/>
    <lineage>
        <taxon>Eukaryota</taxon>
        <taxon>Metazoa</taxon>
        <taxon>Ecdysozoa</taxon>
        <taxon>Arthropoda</taxon>
        <taxon>Crustacea</taxon>
        <taxon>Oligostraca</taxon>
        <taxon>Ostracoda</taxon>
        <taxon>Podocopa</taxon>
        <taxon>Podocopida</taxon>
        <taxon>Cypridocopina</taxon>
        <taxon>Cypridoidea</taxon>
        <taxon>Cyprididae</taxon>
        <taxon>Notodromas</taxon>
    </lineage>
</organism>
<evidence type="ECO:0000256" key="7">
    <source>
        <dbReference type="ARBA" id="ARBA00023157"/>
    </source>
</evidence>
<comment type="subcellular location">
    <subcellularLocation>
        <location evidence="1">Membrane</location>
        <topology evidence="1">Single-pass membrane protein</topology>
    </subcellularLocation>
</comment>
<feature type="compositionally biased region" description="Low complexity" evidence="11">
    <location>
        <begin position="28"/>
        <end position="41"/>
    </location>
</feature>
<dbReference type="InterPro" id="IPR013098">
    <property type="entry name" value="Ig_I-set"/>
</dbReference>
<dbReference type="FunFam" id="2.60.40.10:FF:000016">
    <property type="entry name" value="Fibroblast growth factor receptor"/>
    <property type="match status" value="1"/>
</dbReference>
<dbReference type="InterPro" id="IPR052615">
    <property type="entry name" value="FGFRL"/>
</dbReference>
<dbReference type="InterPro" id="IPR007110">
    <property type="entry name" value="Ig-like_dom"/>
</dbReference>
<feature type="compositionally biased region" description="Polar residues" evidence="11">
    <location>
        <begin position="461"/>
        <end position="480"/>
    </location>
</feature>
<accession>A0A7R9GC30</accession>
<dbReference type="SMART" id="SM00408">
    <property type="entry name" value="IGc2"/>
    <property type="match status" value="2"/>
</dbReference>
<dbReference type="CDD" id="cd00096">
    <property type="entry name" value="Ig"/>
    <property type="match status" value="1"/>
</dbReference>
<gene>
    <name evidence="14" type="ORF">NMOB1V02_LOCUS3309</name>
</gene>
<evidence type="ECO:0000313" key="15">
    <source>
        <dbReference type="Proteomes" id="UP000678499"/>
    </source>
</evidence>
<evidence type="ECO:0000256" key="1">
    <source>
        <dbReference type="ARBA" id="ARBA00004167"/>
    </source>
</evidence>
<feature type="transmembrane region" description="Helical" evidence="12">
    <location>
        <begin position="310"/>
        <end position="333"/>
    </location>
</feature>
<dbReference type="EMBL" id="CAJPEX010000430">
    <property type="protein sequence ID" value="CAG0915668.1"/>
    <property type="molecule type" value="Genomic_DNA"/>
</dbReference>
<keyword evidence="15" id="KW-1185">Reference proteome</keyword>
<keyword evidence="3" id="KW-0732">Signal</keyword>
<keyword evidence="9" id="KW-0325">Glycoprotein</keyword>
<dbReference type="AlphaFoldDB" id="A0A7R9GC30"/>
<dbReference type="InterPro" id="IPR003598">
    <property type="entry name" value="Ig_sub2"/>
</dbReference>
<keyword evidence="8" id="KW-0675">Receptor</keyword>
<feature type="domain" description="Ig-like" evidence="13">
    <location>
        <begin position="41"/>
        <end position="139"/>
    </location>
</feature>
<feature type="region of interest" description="Disordered" evidence="11">
    <location>
        <begin position="1"/>
        <end position="41"/>
    </location>
</feature>
<evidence type="ECO:0000313" key="14">
    <source>
        <dbReference type="EMBL" id="CAD7275516.1"/>
    </source>
</evidence>
<dbReference type="InterPro" id="IPR013783">
    <property type="entry name" value="Ig-like_fold"/>
</dbReference>
<dbReference type="PROSITE" id="PS50835">
    <property type="entry name" value="IG_LIKE"/>
    <property type="match status" value="2"/>
</dbReference>
<dbReference type="SUPFAM" id="SSF48726">
    <property type="entry name" value="Immunoglobulin"/>
    <property type="match status" value="2"/>
</dbReference>
<dbReference type="SMART" id="SM00409">
    <property type="entry name" value="IG"/>
    <property type="match status" value="2"/>
</dbReference>
<evidence type="ECO:0000256" key="6">
    <source>
        <dbReference type="ARBA" id="ARBA00023136"/>
    </source>
</evidence>
<keyword evidence="2 12" id="KW-0812">Transmembrane</keyword>
<dbReference type="PANTHER" id="PTHR19890">
    <property type="entry name" value="FIBROBLAST GROWTH FACTOR RECEPTOR"/>
    <property type="match status" value="1"/>
</dbReference>
<name>A0A7R9GC30_9CRUS</name>
<keyword evidence="4" id="KW-0677">Repeat</keyword>
<protein>
    <recommendedName>
        <fullName evidence="13">Ig-like domain-containing protein</fullName>
    </recommendedName>
</protein>
<dbReference type="GO" id="GO:0016020">
    <property type="term" value="C:membrane"/>
    <property type="evidence" value="ECO:0007669"/>
    <property type="project" value="UniProtKB-SubCell"/>
</dbReference>
<evidence type="ECO:0000256" key="3">
    <source>
        <dbReference type="ARBA" id="ARBA00022729"/>
    </source>
</evidence>
<sequence length="536" mass="58254">MRGGSRMVSVSCPIEDPSFPNEDDEGLQAPVAPPAGQVGPPRIVDHSWGDGAGPTMGGVFRQAPGTQIRLRCVSVGEPKPAVKWYKDGVEVSELLRDWRSKLETRWSLVVDNLKQSDAGVYTCRAVNKVGAVSVDFTLEVYDEMTGKPQMVDEHPMNTTVVSGETATLQCRVKSDSQPAIKGNSPECAFLRRLGDAYVIDNWLKRLETRSEENKYLNDSLPLRGERFRVLNTSSTSMLGPDTYLNRLVVSHARRDDAGLYVCLASNVLGYSFRQAFVTVEPSPLGSVTAEEETPSVGVNSAVGDRQMTSYLIGGMVVSVLLVVFIVLVSTFVARRKRSPGGGVVSSIRNGPPVLGPCAVGVDSAFADVGHKKPLDVQQHRHAQPPPPPFLHHVLQDRQPATAVLGLRDDYSQQRVGPLPSRNGDGFRYKLVPQQDPQLMYGRDSSSDVSSTHHYQKLPLGSSATPTGNGASRGTPDSSANCRHCGPPPVAPYHQQQHQQQQHHHHLQHRGFAPDGAPSVESCRSFVHFSAGMSHAV</sequence>
<keyword evidence="5 12" id="KW-1133">Transmembrane helix</keyword>
<evidence type="ECO:0000256" key="10">
    <source>
        <dbReference type="ARBA" id="ARBA00023319"/>
    </source>
</evidence>
<evidence type="ECO:0000256" key="5">
    <source>
        <dbReference type="ARBA" id="ARBA00022989"/>
    </source>
</evidence>